<reference evidence="2 3" key="1">
    <citation type="submission" date="2019-02" db="EMBL/GenBank/DDBJ databases">
        <title>Deep-cultivation of Planctomycetes and their phenomic and genomic characterization uncovers novel biology.</title>
        <authorList>
            <person name="Wiegand S."/>
            <person name="Jogler M."/>
            <person name="Boedeker C."/>
            <person name="Pinto D."/>
            <person name="Vollmers J."/>
            <person name="Rivas-Marin E."/>
            <person name="Kohn T."/>
            <person name="Peeters S.H."/>
            <person name="Heuer A."/>
            <person name="Rast P."/>
            <person name="Oberbeckmann S."/>
            <person name="Bunk B."/>
            <person name="Jeske O."/>
            <person name="Meyerdierks A."/>
            <person name="Storesund J.E."/>
            <person name="Kallscheuer N."/>
            <person name="Luecker S."/>
            <person name="Lage O.M."/>
            <person name="Pohl T."/>
            <person name="Merkel B.J."/>
            <person name="Hornburger P."/>
            <person name="Mueller R.-W."/>
            <person name="Bruemmer F."/>
            <person name="Labrenz M."/>
            <person name="Spormann A.M."/>
            <person name="Op den Camp H."/>
            <person name="Overmann J."/>
            <person name="Amann R."/>
            <person name="Jetten M.S.M."/>
            <person name="Mascher T."/>
            <person name="Medema M.H."/>
            <person name="Devos D.P."/>
            <person name="Kaster A.-K."/>
            <person name="Ovreas L."/>
            <person name="Rohde M."/>
            <person name="Galperin M.Y."/>
            <person name="Jogler C."/>
        </authorList>
    </citation>
    <scope>NUCLEOTIDE SEQUENCE [LARGE SCALE GENOMIC DNA]</scope>
    <source>
        <strain evidence="2 3">Mal48</strain>
    </source>
</reference>
<dbReference type="EMBL" id="CP036267">
    <property type="protein sequence ID" value="QDT35582.1"/>
    <property type="molecule type" value="Genomic_DNA"/>
</dbReference>
<gene>
    <name evidence="2" type="ORF">Mal48_48600</name>
</gene>
<name>A0A517QVC9_9PLAN</name>
<evidence type="ECO:0000313" key="2">
    <source>
        <dbReference type="EMBL" id="QDT35582.1"/>
    </source>
</evidence>
<proteinExistence type="predicted"/>
<accession>A0A517QVC9</accession>
<keyword evidence="3" id="KW-1185">Reference proteome</keyword>
<organism evidence="2 3">
    <name type="scientific">Thalassoglobus polymorphus</name>
    <dbReference type="NCBI Taxonomy" id="2527994"/>
    <lineage>
        <taxon>Bacteria</taxon>
        <taxon>Pseudomonadati</taxon>
        <taxon>Planctomycetota</taxon>
        <taxon>Planctomycetia</taxon>
        <taxon>Planctomycetales</taxon>
        <taxon>Planctomycetaceae</taxon>
        <taxon>Thalassoglobus</taxon>
    </lineage>
</organism>
<keyword evidence="1" id="KW-0472">Membrane</keyword>
<dbReference type="AlphaFoldDB" id="A0A517QVC9"/>
<evidence type="ECO:0000256" key="1">
    <source>
        <dbReference type="SAM" id="Phobius"/>
    </source>
</evidence>
<sequence>MVLLFAPIRWWDKLILIPLFGVVLGTYRRFRISPGALKQRWTIAFFDRPPLNFKLKRYTRIEVKYVAQTSAGEAMMFGLLGFLFGWILDAFFPWLGGTYQIWFVRGTDEQVLAWQGSSQVHYENNLETLKASSGLEAIVR</sequence>
<keyword evidence="1" id="KW-1133">Transmembrane helix</keyword>
<dbReference type="KEGG" id="tpol:Mal48_48600"/>
<feature type="transmembrane region" description="Helical" evidence="1">
    <location>
        <begin position="14"/>
        <end position="30"/>
    </location>
</feature>
<dbReference type="Proteomes" id="UP000315724">
    <property type="component" value="Chromosome"/>
</dbReference>
<keyword evidence="1" id="KW-0812">Transmembrane</keyword>
<feature type="transmembrane region" description="Helical" evidence="1">
    <location>
        <begin position="74"/>
        <end position="95"/>
    </location>
</feature>
<protein>
    <submittedName>
        <fullName evidence="2">Uncharacterized protein</fullName>
    </submittedName>
</protein>
<evidence type="ECO:0000313" key="3">
    <source>
        <dbReference type="Proteomes" id="UP000315724"/>
    </source>
</evidence>